<dbReference type="FunCoup" id="A0A251T916">
    <property type="interactions" value="70"/>
</dbReference>
<organism evidence="6 7">
    <name type="scientific">Helianthus annuus</name>
    <name type="common">Common sunflower</name>
    <dbReference type="NCBI Taxonomy" id="4232"/>
    <lineage>
        <taxon>Eukaryota</taxon>
        <taxon>Viridiplantae</taxon>
        <taxon>Streptophyta</taxon>
        <taxon>Embryophyta</taxon>
        <taxon>Tracheophyta</taxon>
        <taxon>Spermatophyta</taxon>
        <taxon>Magnoliopsida</taxon>
        <taxon>eudicotyledons</taxon>
        <taxon>Gunneridae</taxon>
        <taxon>Pentapetalae</taxon>
        <taxon>asterids</taxon>
        <taxon>campanulids</taxon>
        <taxon>Asterales</taxon>
        <taxon>Asteraceae</taxon>
        <taxon>Asteroideae</taxon>
        <taxon>Heliantheae alliance</taxon>
        <taxon>Heliantheae</taxon>
        <taxon>Helianthus</taxon>
    </lineage>
</organism>
<accession>A0A251T916</accession>
<dbReference type="Pfam" id="PF00076">
    <property type="entry name" value="RRM_1"/>
    <property type="match status" value="1"/>
</dbReference>
<dbReference type="CDD" id="cd12530">
    <property type="entry name" value="RRM3_EAR1_like"/>
    <property type="match status" value="1"/>
</dbReference>
<protein>
    <submittedName>
        <fullName evidence="5">Mei2-like protein</fullName>
    </submittedName>
    <submittedName>
        <fullName evidence="6">Putative RNA recognition motif 2, Nucleotide-binding alpha-beta plait domain protein</fullName>
    </submittedName>
</protein>
<reference evidence="5 7" key="1">
    <citation type="journal article" date="2017" name="Nature">
        <title>The sunflower genome provides insights into oil metabolism, flowering and Asterid evolution.</title>
        <authorList>
            <person name="Badouin H."/>
            <person name="Gouzy J."/>
            <person name="Grassa C.J."/>
            <person name="Murat F."/>
            <person name="Staton S.E."/>
            <person name="Cottret L."/>
            <person name="Lelandais-Briere C."/>
            <person name="Owens G.L."/>
            <person name="Carrere S."/>
            <person name="Mayjonade B."/>
            <person name="Legrand L."/>
            <person name="Gill N."/>
            <person name="Kane N.C."/>
            <person name="Bowers J.E."/>
            <person name="Hubner S."/>
            <person name="Bellec A."/>
            <person name="Berard A."/>
            <person name="Berges H."/>
            <person name="Blanchet N."/>
            <person name="Boniface M.C."/>
            <person name="Brunel D."/>
            <person name="Catrice O."/>
            <person name="Chaidir N."/>
            <person name="Claudel C."/>
            <person name="Donnadieu C."/>
            <person name="Faraut T."/>
            <person name="Fievet G."/>
            <person name="Helmstetter N."/>
            <person name="King M."/>
            <person name="Knapp S.J."/>
            <person name="Lai Z."/>
            <person name="Le Paslier M.C."/>
            <person name="Lippi Y."/>
            <person name="Lorenzon L."/>
            <person name="Mandel J.R."/>
            <person name="Marage G."/>
            <person name="Marchand G."/>
            <person name="Marquand E."/>
            <person name="Bret-Mestries E."/>
            <person name="Morien E."/>
            <person name="Nambeesan S."/>
            <person name="Nguyen T."/>
            <person name="Pegot-Espagnet P."/>
            <person name="Pouilly N."/>
            <person name="Raftis F."/>
            <person name="Sallet E."/>
            <person name="Schiex T."/>
            <person name="Thomas J."/>
            <person name="Vandecasteele C."/>
            <person name="Vares D."/>
            <person name="Vear F."/>
            <person name="Vautrin S."/>
            <person name="Crespi M."/>
            <person name="Mangin B."/>
            <person name="Burke J.M."/>
            <person name="Salse J."/>
            <person name="Munos S."/>
            <person name="Vincourt P."/>
            <person name="Rieseberg L.H."/>
            <person name="Langlade N.B."/>
        </authorList>
    </citation>
    <scope>NUCLEOTIDE SEQUENCE [LARGE SCALE GENOMIC DNA]</scope>
    <source>
        <strain evidence="7">cv. SF193</strain>
        <tissue evidence="5">Leaves</tissue>
    </source>
</reference>
<dbReference type="SUPFAM" id="SSF54928">
    <property type="entry name" value="RNA-binding domain, RBD"/>
    <property type="match status" value="2"/>
</dbReference>
<evidence type="ECO:0000313" key="6">
    <source>
        <dbReference type="EMBL" id="OTG06441.1"/>
    </source>
</evidence>
<gene>
    <name evidence="6" type="ORF">HannXRQ_Chr12g0385741</name>
    <name evidence="5" type="ORF">HanXRQr2_Chr12g0564241</name>
</gene>
<dbReference type="PROSITE" id="PS50102">
    <property type="entry name" value="RRM"/>
    <property type="match status" value="1"/>
</dbReference>
<dbReference type="InParanoid" id="A0A251T916"/>
<sequence length="511" mass="57322">MAEAGFHQFPLPLNPTAKEFRPTCVYYTFPPPPAFIIPALPPSLTVPTRALLLSFVPTHVSESTIRRELEVFGDVRAVQMEQLRNGLVTVHFYDLRHATEALNKIQEQHMQQQHRLRRHFDALTVSSPATPPPIPLPLPAPGLLSGRVIWAQFAFPLAAGLPDRFNQGTLIITSDSHVSAGAVREVFEAFGDVKEIREASMKKKQKLVEFYDTRAATKAVAAVNGQEINGTPVVVEFVRPTGHNNNNKLIPDSPPPREVKPLPCRKEISPMEKEVNSHCGVKKNMKSFNKPPEQWGRNKPWKGHRYNNRGKGDPRFLFKGDEDSRTTVMIKNIPNKYSQQLLLNMLDNHCIQCNEGDDNQPLSSYDFVYLPIDFVNKCNVGYGFVNMTTPEATRRLYKAFNHQNWEVFNSKKICELSYARLQGLEALKEHFKNSKFPCEVEEYLPVVFTPPRDGRTLTEPMPVVGRSSSSVTSLSEVEVGVGCEDLTDGDNNLLVEDTTQSDGSSGLAAMK</sequence>
<reference evidence="6" key="2">
    <citation type="submission" date="2017-02" db="EMBL/GenBank/DDBJ databases">
        <title>Sunflower complete genome.</title>
        <authorList>
            <person name="Langlade N."/>
            <person name="Munos S."/>
        </authorList>
    </citation>
    <scope>NUCLEOTIDE SEQUENCE [LARGE SCALE GENOMIC DNA]</scope>
    <source>
        <tissue evidence="6">Leaves</tissue>
    </source>
</reference>
<dbReference type="GO" id="GO:1990904">
    <property type="term" value="C:ribonucleoprotein complex"/>
    <property type="evidence" value="ECO:0000318"/>
    <property type="project" value="GO_Central"/>
</dbReference>
<feature type="domain" description="RRM" evidence="4">
    <location>
        <begin position="168"/>
        <end position="240"/>
    </location>
</feature>
<evidence type="ECO:0000256" key="3">
    <source>
        <dbReference type="SAM" id="MobiDB-lite"/>
    </source>
</evidence>
<dbReference type="SMART" id="SM00360">
    <property type="entry name" value="RRM"/>
    <property type="match status" value="2"/>
</dbReference>
<dbReference type="InterPro" id="IPR034458">
    <property type="entry name" value="EAR1-like_RRM3"/>
</dbReference>
<evidence type="ECO:0000313" key="5">
    <source>
        <dbReference type="EMBL" id="KAF5779842.1"/>
    </source>
</evidence>
<dbReference type="InterPro" id="IPR007201">
    <property type="entry name" value="Mei2-like_Rrm_C"/>
</dbReference>
<dbReference type="InterPro" id="IPR000504">
    <property type="entry name" value="RRM_dom"/>
</dbReference>
<keyword evidence="1 2" id="KW-0694">RNA-binding</keyword>
<dbReference type="GO" id="GO:0003723">
    <property type="term" value="F:RNA binding"/>
    <property type="evidence" value="ECO:0000318"/>
    <property type="project" value="GO_Central"/>
</dbReference>
<keyword evidence="7" id="KW-1185">Reference proteome</keyword>
<evidence type="ECO:0000256" key="2">
    <source>
        <dbReference type="PROSITE-ProRule" id="PRU00176"/>
    </source>
</evidence>
<dbReference type="CDD" id="cd12276">
    <property type="entry name" value="RRM2_MEI2_EAR1_like"/>
    <property type="match status" value="1"/>
</dbReference>
<evidence type="ECO:0000313" key="7">
    <source>
        <dbReference type="Proteomes" id="UP000215914"/>
    </source>
</evidence>
<dbReference type="AlphaFoldDB" id="A0A251T916"/>
<feature type="region of interest" description="Disordered" evidence="3">
    <location>
        <begin position="282"/>
        <end position="307"/>
    </location>
</feature>
<dbReference type="EMBL" id="MNCJ02000327">
    <property type="protein sequence ID" value="KAF5779842.1"/>
    <property type="molecule type" value="Genomic_DNA"/>
</dbReference>
<dbReference type="OMA" id="GDESCNE"/>
<dbReference type="Proteomes" id="UP000215914">
    <property type="component" value="Chromosome 12"/>
</dbReference>
<feature type="region of interest" description="Disordered" evidence="3">
    <location>
        <begin position="490"/>
        <end position="511"/>
    </location>
</feature>
<dbReference type="PANTHER" id="PTHR23189">
    <property type="entry name" value="RNA RECOGNITION MOTIF-CONTAINING"/>
    <property type="match status" value="1"/>
</dbReference>
<evidence type="ECO:0000259" key="4">
    <source>
        <dbReference type="PROSITE" id="PS50102"/>
    </source>
</evidence>
<reference evidence="5" key="3">
    <citation type="submission" date="2020-06" db="EMBL/GenBank/DDBJ databases">
        <title>Helianthus annuus Genome sequencing and assembly Release 2.</title>
        <authorList>
            <person name="Gouzy J."/>
            <person name="Langlade N."/>
            <person name="Munos S."/>
        </authorList>
    </citation>
    <scope>NUCLEOTIDE SEQUENCE</scope>
    <source>
        <tissue evidence="5">Leaves</tissue>
    </source>
</reference>
<dbReference type="OrthoDB" id="417481at2759"/>
<proteinExistence type="predicted"/>
<dbReference type="EMBL" id="CM007901">
    <property type="protein sequence ID" value="OTG06441.1"/>
    <property type="molecule type" value="Genomic_DNA"/>
</dbReference>
<dbReference type="InterPro" id="IPR012677">
    <property type="entry name" value="Nucleotide-bd_a/b_plait_sf"/>
</dbReference>
<name>A0A251T916_HELAN</name>
<dbReference type="Gramene" id="mRNA:HanXRQr2_Chr12g0564241">
    <property type="protein sequence ID" value="mRNA:HanXRQr2_Chr12g0564241"/>
    <property type="gene ID" value="HanXRQr2_Chr12g0564241"/>
</dbReference>
<evidence type="ECO:0000256" key="1">
    <source>
        <dbReference type="ARBA" id="ARBA00022884"/>
    </source>
</evidence>
<dbReference type="FunFam" id="3.30.70.330:FF:001402">
    <property type="entry name" value="Terminal EAR1-like 1"/>
    <property type="match status" value="1"/>
</dbReference>
<dbReference type="InterPro" id="IPR035979">
    <property type="entry name" value="RBD_domain_sf"/>
</dbReference>
<dbReference type="Gene3D" id="3.30.70.330">
    <property type="match status" value="3"/>
</dbReference>
<dbReference type="Pfam" id="PF04059">
    <property type="entry name" value="RRM_2"/>
    <property type="match status" value="1"/>
</dbReference>